<evidence type="ECO:0000259" key="1">
    <source>
        <dbReference type="Pfam" id="PF03478"/>
    </source>
</evidence>
<dbReference type="InterPro" id="IPR005174">
    <property type="entry name" value="KIB1-4_b-propeller"/>
</dbReference>
<dbReference type="EMBL" id="JBJKTR010000003">
    <property type="protein sequence ID" value="KAL3374754.1"/>
    <property type="molecule type" value="Genomic_DNA"/>
</dbReference>
<accession>A0ABD2V221</accession>
<dbReference type="PANTHER" id="PTHR44259">
    <property type="entry name" value="OS07G0183000 PROTEIN-RELATED"/>
    <property type="match status" value="1"/>
</dbReference>
<gene>
    <name evidence="2" type="ORF">AABB24_006313</name>
</gene>
<protein>
    <recommendedName>
        <fullName evidence="1">KIB1-4 beta-propeller domain-containing protein</fullName>
    </recommendedName>
</protein>
<name>A0ABD2V221_9SOLN</name>
<comment type="caution">
    <text evidence="2">The sequence shown here is derived from an EMBL/GenBank/DDBJ whole genome shotgun (WGS) entry which is preliminary data.</text>
</comment>
<dbReference type="PANTHER" id="PTHR44259:SF37">
    <property type="entry name" value="DUF1618 DOMAIN-CONTAINING PROTEIN"/>
    <property type="match status" value="1"/>
</dbReference>
<dbReference type="InterPro" id="IPR050942">
    <property type="entry name" value="F-box_BR-signaling"/>
</dbReference>
<proteinExistence type="predicted"/>
<keyword evidence="3" id="KW-1185">Reference proteome</keyword>
<reference evidence="2 3" key="1">
    <citation type="submission" date="2024-05" db="EMBL/GenBank/DDBJ databases">
        <title>De novo assembly of an allotetraploid wild potato.</title>
        <authorList>
            <person name="Hosaka A.J."/>
        </authorList>
    </citation>
    <scope>NUCLEOTIDE SEQUENCE [LARGE SCALE GENOMIC DNA]</scope>
    <source>
        <tissue evidence="2">Young leaves</tissue>
    </source>
</reference>
<dbReference type="Proteomes" id="UP001627284">
    <property type="component" value="Unassembled WGS sequence"/>
</dbReference>
<evidence type="ECO:0000313" key="2">
    <source>
        <dbReference type="EMBL" id="KAL3374754.1"/>
    </source>
</evidence>
<evidence type="ECO:0000313" key="3">
    <source>
        <dbReference type="Proteomes" id="UP001627284"/>
    </source>
</evidence>
<sequence length="429" mass="49718">MAIIGADSVPMDAIDISRQRKSVIPWLMLQPEGTVYKFYRLAEGDVIQFEQRQQQEPDGDVYYLGSLFQGWLVYIQQKDCQVFLLNPISGRKIKLPSVETLPEVNGVIRNTQTGLIETFLNYQSQPRTPQQLSKYIIRKIVLSSSLMNDDCVAMVTYGHSDLLAFCRRPGREDSTNCWIPLDGPLRQYTQIVYHSKKKLFFALTHFRDLEAWDLNTDPINRFHIHNQHFGTSSSNEWPIVCNEWPISFVDDDELERKSSYCWDSDYLVYDHQSHELFIVTRYIAPAIDQDGTLILPEDNLDDQFPYQTLTFDVFKLDFINHDHVELQYNSSLGNRAFFIGSNTGFALSTTQFPELKPNSIYFTDDLTWAYRHRENLKCGGHDLGIYDYKEGSFSSCYYPIDLDKIQRILPAPIWFTPDPDVDVDAECLA</sequence>
<organism evidence="2 3">
    <name type="scientific">Solanum stoloniferum</name>
    <dbReference type="NCBI Taxonomy" id="62892"/>
    <lineage>
        <taxon>Eukaryota</taxon>
        <taxon>Viridiplantae</taxon>
        <taxon>Streptophyta</taxon>
        <taxon>Embryophyta</taxon>
        <taxon>Tracheophyta</taxon>
        <taxon>Spermatophyta</taxon>
        <taxon>Magnoliopsida</taxon>
        <taxon>eudicotyledons</taxon>
        <taxon>Gunneridae</taxon>
        <taxon>Pentapetalae</taxon>
        <taxon>asterids</taxon>
        <taxon>lamiids</taxon>
        <taxon>Solanales</taxon>
        <taxon>Solanaceae</taxon>
        <taxon>Solanoideae</taxon>
        <taxon>Solaneae</taxon>
        <taxon>Solanum</taxon>
    </lineage>
</organism>
<dbReference type="Pfam" id="PF03478">
    <property type="entry name" value="Beta-prop_KIB1-4"/>
    <property type="match status" value="1"/>
</dbReference>
<feature type="domain" description="KIB1-4 beta-propeller" evidence="1">
    <location>
        <begin position="59"/>
        <end position="387"/>
    </location>
</feature>
<dbReference type="AlphaFoldDB" id="A0ABD2V221"/>